<dbReference type="InterPro" id="IPR021319">
    <property type="entry name" value="DUF2921"/>
</dbReference>
<accession>A0A4P9ZC40</accession>
<dbReference type="GO" id="GO:0061630">
    <property type="term" value="F:ubiquitin protein ligase activity"/>
    <property type="evidence" value="ECO:0007669"/>
    <property type="project" value="UniProtKB-EC"/>
</dbReference>
<dbReference type="InterPro" id="IPR050731">
    <property type="entry name" value="HRD1_E3_ubiq-ligases"/>
</dbReference>
<keyword evidence="13 15" id="KW-0472">Membrane</keyword>
<evidence type="ECO:0000256" key="15">
    <source>
        <dbReference type="SAM" id="Phobius"/>
    </source>
</evidence>
<comment type="catalytic activity">
    <reaction evidence="1">
        <text>S-ubiquitinyl-[E2 ubiquitin-conjugating enzyme]-L-cysteine + [acceptor protein]-L-lysine = [E2 ubiquitin-conjugating enzyme]-L-cysteine + N(6)-ubiquitinyl-[acceptor protein]-L-lysine.</text>
        <dbReference type="EC" id="2.3.2.27"/>
    </reaction>
</comment>
<dbReference type="SUPFAM" id="SSF57850">
    <property type="entry name" value="RING/U-box"/>
    <property type="match status" value="1"/>
</dbReference>
<evidence type="ECO:0000256" key="12">
    <source>
        <dbReference type="ARBA" id="ARBA00022989"/>
    </source>
</evidence>
<evidence type="ECO:0000256" key="11">
    <source>
        <dbReference type="ARBA" id="ARBA00022833"/>
    </source>
</evidence>
<dbReference type="GO" id="GO:0044695">
    <property type="term" value="C:Dsc E3 ubiquitin ligase complex"/>
    <property type="evidence" value="ECO:0007669"/>
    <property type="project" value="TreeGrafter"/>
</dbReference>
<name>A0A4P9ZC40_9ASCO</name>
<organism evidence="18 19">
    <name type="scientific">Metschnikowia bicuspidata</name>
    <dbReference type="NCBI Taxonomy" id="27322"/>
    <lineage>
        <taxon>Eukaryota</taxon>
        <taxon>Fungi</taxon>
        <taxon>Dikarya</taxon>
        <taxon>Ascomycota</taxon>
        <taxon>Saccharomycotina</taxon>
        <taxon>Pichiomycetes</taxon>
        <taxon>Metschnikowiaceae</taxon>
        <taxon>Metschnikowia</taxon>
    </lineage>
</organism>
<keyword evidence="6 15" id="KW-0812">Transmembrane</keyword>
<keyword evidence="19" id="KW-1185">Reference proteome</keyword>
<keyword evidence="12 15" id="KW-1133">Transmembrane helix</keyword>
<keyword evidence="9 14" id="KW-0863">Zinc-finger</keyword>
<keyword evidence="8 16" id="KW-0732">Signal</keyword>
<gene>
    <name evidence="18" type="ORF">METBISCDRAFT_24299</name>
</gene>
<dbReference type="InterPro" id="IPR013083">
    <property type="entry name" value="Znf_RING/FYVE/PHD"/>
</dbReference>
<proteinExistence type="predicted"/>
<dbReference type="Proteomes" id="UP000268321">
    <property type="component" value="Unassembled WGS sequence"/>
</dbReference>
<comment type="pathway">
    <text evidence="3">Protein modification; protein ubiquitination.</text>
</comment>
<feature type="domain" description="RING-type" evidence="17">
    <location>
        <begin position="724"/>
        <end position="781"/>
    </location>
</feature>
<keyword evidence="5" id="KW-0808">Transferase</keyword>
<dbReference type="OrthoDB" id="9984778at2759"/>
<feature type="transmembrane region" description="Helical" evidence="15">
    <location>
        <begin position="645"/>
        <end position="666"/>
    </location>
</feature>
<feature type="transmembrane region" description="Helical" evidence="15">
    <location>
        <begin position="464"/>
        <end position="482"/>
    </location>
</feature>
<feature type="transmembrane region" description="Helical" evidence="15">
    <location>
        <begin position="555"/>
        <end position="573"/>
    </location>
</feature>
<comment type="subcellular location">
    <subcellularLocation>
        <location evidence="2">Endomembrane system</location>
        <topology evidence="2">Multi-pass membrane protein</topology>
    </subcellularLocation>
</comment>
<dbReference type="GO" id="GO:0016567">
    <property type="term" value="P:protein ubiquitination"/>
    <property type="evidence" value="ECO:0007669"/>
    <property type="project" value="UniProtKB-UniPathway"/>
</dbReference>
<keyword evidence="7" id="KW-0479">Metal-binding</keyword>
<feature type="signal peptide" evidence="16">
    <location>
        <begin position="1"/>
        <end position="22"/>
    </location>
</feature>
<keyword evidence="11" id="KW-0862">Zinc</keyword>
<evidence type="ECO:0000256" key="4">
    <source>
        <dbReference type="ARBA" id="ARBA00012483"/>
    </source>
</evidence>
<evidence type="ECO:0000313" key="18">
    <source>
        <dbReference type="EMBL" id="RKP29380.1"/>
    </source>
</evidence>
<evidence type="ECO:0000256" key="5">
    <source>
        <dbReference type="ARBA" id="ARBA00022679"/>
    </source>
</evidence>
<evidence type="ECO:0000256" key="13">
    <source>
        <dbReference type="ARBA" id="ARBA00023136"/>
    </source>
</evidence>
<sequence length="787" mass="89606">MNRDTLYFILVFAFIIFISDNGKLPVTDLSLRALAGCKDILKNARRSLQHSQYGEGYGNLTGFKLSYDDNLLEKDPGLWPLHEYTPINPWTETQTDSILPNVVSDKVKQFWSQESVMPGNPAYLLNISGDVYGEFEITQTTTLLKPFHNQIPSFLEDYYESLRNQKYQVEKQRYENDPENNLPPQELSDTIDKVGNITKYSEGDMILRVCSLGSAISEANVQNHNLGVYKDAVLVSLQVELRNYPKSDTNEFEMLAIYFQDTGSIVGLTKSAKFLGLHALPHFTLNSNNFERSQTLIGRFINMTNIDNDVTTDDLSRSAVNAQTRCELVTFIQLEKTSYDSSQLRFIDDELANPHGLPLPKNIPQIEVKHALAYSPDCGLLFERKANKPFVGIRQEVKYVQLKKVLFFVFLLTLLELRLFMRQTKFCRTPSSLSNVSTISIGLLSGYDLLIAMLMTLIMWLTDLYLLCACLAVFNILLFYVFQLRYLLTISATQANERGSTWTDLLRGSTIRQNQERDLEAQSDNAATTPPITTGEAAVTPTQESIISQGTRSPIQFFMVSFFISFGVTLLALKSFSWSLKALRIFEFVALIGFNSFLLPQFLRNTIKNKSRTLLWEFSIGTSLVRLIPLYYLCLDKSNTFRHPYDPTLVIVVTGWLLAQLVLLYLQSKFGASFWINSKWLPEQYDYQPTLTLQDLKSEFSSEILLNFKPEVREGDFLLCEIDCAICMSGLTLPILMSDSPKHKVSNPLMKKVIVTPCHHIFHLDCLEGWMNQKLQCPVCRTALPPI</sequence>
<dbReference type="PROSITE" id="PS50089">
    <property type="entry name" value="ZF_RING_2"/>
    <property type="match status" value="1"/>
</dbReference>
<dbReference type="AlphaFoldDB" id="A0A4P9ZC40"/>
<evidence type="ECO:0000256" key="16">
    <source>
        <dbReference type="SAM" id="SignalP"/>
    </source>
</evidence>
<dbReference type="Pfam" id="PF11145">
    <property type="entry name" value="DUF2921"/>
    <property type="match status" value="2"/>
</dbReference>
<feature type="chain" id="PRO_5020330875" description="RING-type E3 ubiquitin transferase" evidence="16">
    <location>
        <begin position="23"/>
        <end position="787"/>
    </location>
</feature>
<evidence type="ECO:0000313" key="19">
    <source>
        <dbReference type="Proteomes" id="UP000268321"/>
    </source>
</evidence>
<dbReference type="GO" id="GO:0012505">
    <property type="term" value="C:endomembrane system"/>
    <property type="evidence" value="ECO:0007669"/>
    <property type="project" value="UniProtKB-SubCell"/>
</dbReference>
<dbReference type="GO" id="GO:0043161">
    <property type="term" value="P:proteasome-mediated ubiquitin-dependent protein catabolic process"/>
    <property type="evidence" value="ECO:0007669"/>
    <property type="project" value="TreeGrafter"/>
</dbReference>
<evidence type="ECO:0000256" key="8">
    <source>
        <dbReference type="ARBA" id="ARBA00022729"/>
    </source>
</evidence>
<feature type="transmembrane region" description="Helical" evidence="15">
    <location>
        <begin position="405"/>
        <end position="421"/>
    </location>
</feature>
<dbReference type="PANTHER" id="PTHR22763">
    <property type="entry name" value="RING ZINC FINGER PROTEIN"/>
    <property type="match status" value="1"/>
</dbReference>
<dbReference type="PANTHER" id="PTHR22763:SF162">
    <property type="entry name" value="TRANSMEMBRANE E3 UBIQUITIN-PROTEIN LIGASE 1"/>
    <property type="match status" value="1"/>
</dbReference>
<dbReference type="InterPro" id="IPR001841">
    <property type="entry name" value="Znf_RING"/>
</dbReference>
<feature type="transmembrane region" description="Helical" evidence="15">
    <location>
        <begin position="585"/>
        <end position="603"/>
    </location>
</feature>
<evidence type="ECO:0000259" key="17">
    <source>
        <dbReference type="PROSITE" id="PS50089"/>
    </source>
</evidence>
<protein>
    <recommendedName>
        <fullName evidence="4">RING-type E3 ubiquitin transferase</fullName>
        <ecNumber evidence="4">2.3.2.27</ecNumber>
    </recommendedName>
</protein>
<dbReference type="Pfam" id="PF12678">
    <property type="entry name" value="zf-rbx1"/>
    <property type="match status" value="1"/>
</dbReference>
<evidence type="ECO:0000256" key="3">
    <source>
        <dbReference type="ARBA" id="ARBA00004906"/>
    </source>
</evidence>
<dbReference type="EMBL" id="ML004491">
    <property type="protein sequence ID" value="RKP29380.1"/>
    <property type="molecule type" value="Genomic_DNA"/>
</dbReference>
<evidence type="ECO:0000256" key="1">
    <source>
        <dbReference type="ARBA" id="ARBA00000900"/>
    </source>
</evidence>
<feature type="transmembrane region" description="Helical" evidence="15">
    <location>
        <begin position="433"/>
        <end position="458"/>
    </location>
</feature>
<dbReference type="SMART" id="SM00184">
    <property type="entry name" value="RING"/>
    <property type="match status" value="1"/>
</dbReference>
<dbReference type="InterPro" id="IPR024766">
    <property type="entry name" value="Znf_RING_H2"/>
</dbReference>
<dbReference type="EC" id="2.3.2.27" evidence="4"/>
<feature type="transmembrane region" description="Helical" evidence="15">
    <location>
        <begin position="615"/>
        <end position="633"/>
    </location>
</feature>
<evidence type="ECO:0000256" key="9">
    <source>
        <dbReference type="ARBA" id="ARBA00022771"/>
    </source>
</evidence>
<reference evidence="19" key="1">
    <citation type="journal article" date="2018" name="Nat. Microbiol.">
        <title>Leveraging single-cell genomics to expand the fungal tree of life.</title>
        <authorList>
            <person name="Ahrendt S.R."/>
            <person name="Quandt C.A."/>
            <person name="Ciobanu D."/>
            <person name="Clum A."/>
            <person name="Salamov A."/>
            <person name="Andreopoulos B."/>
            <person name="Cheng J.F."/>
            <person name="Woyke T."/>
            <person name="Pelin A."/>
            <person name="Henrissat B."/>
            <person name="Reynolds N.K."/>
            <person name="Benny G.L."/>
            <person name="Smith M.E."/>
            <person name="James T.Y."/>
            <person name="Grigoriev I.V."/>
        </authorList>
    </citation>
    <scope>NUCLEOTIDE SEQUENCE [LARGE SCALE GENOMIC DNA]</scope>
    <source>
        <strain evidence="19">Baker2002</strain>
    </source>
</reference>
<evidence type="ECO:0000256" key="10">
    <source>
        <dbReference type="ARBA" id="ARBA00022786"/>
    </source>
</evidence>
<dbReference type="Gene3D" id="3.30.40.10">
    <property type="entry name" value="Zinc/RING finger domain, C3HC4 (zinc finger)"/>
    <property type="match status" value="1"/>
</dbReference>
<evidence type="ECO:0000256" key="7">
    <source>
        <dbReference type="ARBA" id="ARBA00022723"/>
    </source>
</evidence>
<evidence type="ECO:0000256" key="2">
    <source>
        <dbReference type="ARBA" id="ARBA00004127"/>
    </source>
</evidence>
<dbReference type="GO" id="GO:0008270">
    <property type="term" value="F:zinc ion binding"/>
    <property type="evidence" value="ECO:0007669"/>
    <property type="project" value="UniProtKB-KW"/>
</dbReference>
<keyword evidence="10" id="KW-0833">Ubl conjugation pathway</keyword>
<evidence type="ECO:0000256" key="14">
    <source>
        <dbReference type="PROSITE-ProRule" id="PRU00175"/>
    </source>
</evidence>
<dbReference type="UniPathway" id="UPA00143"/>
<evidence type="ECO:0000256" key="6">
    <source>
        <dbReference type="ARBA" id="ARBA00022692"/>
    </source>
</evidence>